<name>A0A6I2M5J9_9BACI</name>
<dbReference type="AlphaFoldDB" id="A0A6I2M5J9"/>
<evidence type="ECO:0000256" key="3">
    <source>
        <dbReference type="ARBA" id="ARBA00023163"/>
    </source>
</evidence>
<dbReference type="CDD" id="cd01392">
    <property type="entry name" value="HTH_LacI"/>
    <property type="match status" value="1"/>
</dbReference>
<proteinExistence type="predicted"/>
<organism evidence="5 6">
    <name type="scientific">Metabacillus idriensis</name>
    <dbReference type="NCBI Taxonomy" id="324768"/>
    <lineage>
        <taxon>Bacteria</taxon>
        <taxon>Bacillati</taxon>
        <taxon>Bacillota</taxon>
        <taxon>Bacilli</taxon>
        <taxon>Bacillales</taxon>
        <taxon>Bacillaceae</taxon>
        <taxon>Metabacillus</taxon>
    </lineage>
</organism>
<comment type="caution">
    <text evidence="5">The sequence shown here is derived from an EMBL/GenBank/DDBJ whole genome shotgun (WGS) entry which is preliminary data.</text>
</comment>
<dbReference type="Gene3D" id="3.40.50.2300">
    <property type="match status" value="2"/>
</dbReference>
<evidence type="ECO:0000313" key="6">
    <source>
        <dbReference type="Proteomes" id="UP000441585"/>
    </source>
</evidence>
<dbReference type="SUPFAM" id="SSF53822">
    <property type="entry name" value="Periplasmic binding protein-like I"/>
    <property type="match status" value="1"/>
</dbReference>
<dbReference type="Proteomes" id="UP000441585">
    <property type="component" value="Unassembled WGS sequence"/>
</dbReference>
<gene>
    <name evidence="5" type="ORF">GJU41_04435</name>
</gene>
<evidence type="ECO:0000256" key="2">
    <source>
        <dbReference type="ARBA" id="ARBA00023125"/>
    </source>
</evidence>
<dbReference type="SUPFAM" id="SSF47413">
    <property type="entry name" value="lambda repressor-like DNA-binding domains"/>
    <property type="match status" value="1"/>
</dbReference>
<dbReference type="SMART" id="SM00354">
    <property type="entry name" value="HTH_LACI"/>
    <property type="match status" value="1"/>
</dbReference>
<evidence type="ECO:0000313" key="5">
    <source>
        <dbReference type="EMBL" id="MRX53209.1"/>
    </source>
</evidence>
<dbReference type="Pfam" id="PF00356">
    <property type="entry name" value="LacI"/>
    <property type="match status" value="1"/>
</dbReference>
<dbReference type="PROSITE" id="PS50932">
    <property type="entry name" value="HTH_LACI_2"/>
    <property type="match status" value="1"/>
</dbReference>
<dbReference type="RefSeq" id="WP_070879416.1">
    <property type="nucleotide sequence ID" value="NZ_CAJGAA010000001.1"/>
</dbReference>
<keyword evidence="1" id="KW-0805">Transcription regulation</keyword>
<evidence type="ECO:0000256" key="1">
    <source>
        <dbReference type="ARBA" id="ARBA00023015"/>
    </source>
</evidence>
<dbReference type="InterPro" id="IPR010982">
    <property type="entry name" value="Lambda_DNA-bd_dom_sf"/>
</dbReference>
<keyword evidence="3" id="KW-0804">Transcription</keyword>
<dbReference type="Pfam" id="PF13377">
    <property type="entry name" value="Peripla_BP_3"/>
    <property type="match status" value="1"/>
</dbReference>
<dbReference type="PANTHER" id="PTHR30146">
    <property type="entry name" value="LACI-RELATED TRANSCRIPTIONAL REPRESSOR"/>
    <property type="match status" value="1"/>
</dbReference>
<dbReference type="InterPro" id="IPR000843">
    <property type="entry name" value="HTH_LacI"/>
</dbReference>
<sequence length="334" mass="36513">MATIKDVAKLAGVAVSTASYALNHNSRVNAETAKRVLEAAKTLNYQKNGIARDLKRSKTETIGIIVQDLSGPFYSELMRGVQDTLLTHQYGLIACSSIGGNVTTASKFLQERRVDGVIILAESLPDELILQSVREDFPIIVLDRKLDSDSIIHVLVDNFSGGYQATQHLIDLGHKDLAYIGGPSHNRDNQLRFEGYKQALKDSCITLHPSWILQGQYTREGGYSAAKILMMQGNAPSAVFCANDEMAVGALKAFKESGLHIPEDLSIIGFDDIEISQYISPPLSTVKQSNYEIGSLAAHLIYQALNEGIEGKDYILPTELVLRKSTSAAKKMEA</sequence>
<dbReference type="CDD" id="cd06267">
    <property type="entry name" value="PBP1_LacI_sugar_binding-like"/>
    <property type="match status" value="1"/>
</dbReference>
<dbReference type="GO" id="GO:0003700">
    <property type="term" value="F:DNA-binding transcription factor activity"/>
    <property type="evidence" value="ECO:0007669"/>
    <property type="project" value="TreeGrafter"/>
</dbReference>
<feature type="domain" description="HTH lacI-type" evidence="4">
    <location>
        <begin position="2"/>
        <end position="56"/>
    </location>
</feature>
<protein>
    <submittedName>
        <fullName evidence="5">Substrate-binding domain-containing protein</fullName>
    </submittedName>
</protein>
<reference evidence="5 6" key="1">
    <citation type="submission" date="2019-11" db="EMBL/GenBank/DDBJ databases">
        <title>Bacillus idriensis genome.</title>
        <authorList>
            <person name="Konopka E.N."/>
            <person name="Newman J.D."/>
        </authorList>
    </citation>
    <scope>NUCLEOTIDE SEQUENCE [LARGE SCALE GENOMIC DNA]</scope>
    <source>
        <strain evidence="5 6">DSM 19097</strain>
    </source>
</reference>
<evidence type="ECO:0000259" key="4">
    <source>
        <dbReference type="PROSITE" id="PS50932"/>
    </source>
</evidence>
<dbReference type="GO" id="GO:0000976">
    <property type="term" value="F:transcription cis-regulatory region binding"/>
    <property type="evidence" value="ECO:0007669"/>
    <property type="project" value="TreeGrafter"/>
</dbReference>
<dbReference type="InterPro" id="IPR028082">
    <property type="entry name" value="Peripla_BP_I"/>
</dbReference>
<keyword evidence="6" id="KW-1185">Reference proteome</keyword>
<accession>A0A6I2M5J9</accession>
<dbReference type="Gene3D" id="1.10.260.40">
    <property type="entry name" value="lambda repressor-like DNA-binding domains"/>
    <property type="match status" value="1"/>
</dbReference>
<dbReference type="EMBL" id="WKKF01000001">
    <property type="protein sequence ID" value="MRX53209.1"/>
    <property type="molecule type" value="Genomic_DNA"/>
</dbReference>
<dbReference type="PANTHER" id="PTHR30146:SF109">
    <property type="entry name" value="HTH-TYPE TRANSCRIPTIONAL REGULATOR GALS"/>
    <property type="match status" value="1"/>
</dbReference>
<keyword evidence="2" id="KW-0238">DNA-binding</keyword>
<dbReference type="InterPro" id="IPR046335">
    <property type="entry name" value="LacI/GalR-like_sensor"/>
</dbReference>